<dbReference type="InterPro" id="IPR050216">
    <property type="entry name" value="LRR_domain-containing"/>
</dbReference>
<dbReference type="PANTHER" id="PTHR48051:SF21">
    <property type="entry name" value="CALPONIN-HOMOLOGY (CH) DOMAIN-CONTAINING PROTEIN"/>
    <property type="match status" value="1"/>
</dbReference>
<protein>
    <submittedName>
        <fullName evidence="3">Uncharacterized protein</fullName>
    </submittedName>
</protein>
<dbReference type="PROSITE" id="PS51450">
    <property type="entry name" value="LRR"/>
    <property type="match status" value="1"/>
</dbReference>
<dbReference type="Proteomes" id="UP001353858">
    <property type="component" value="Unassembled WGS sequence"/>
</dbReference>
<dbReference type="Gene3D" id="3.80.10.10">
    <property type="entry name" value="Ribonuclease Inhibitor"/>
    <property type="match status" value="1"/>
</dbReference>
<accession>A0AAN7P3D0</accession>
<keyword evidence="1" id="KW-0433">Leucine-rich repeat</keyword>
<dbReference type="GO" id="GO:0005737">
    <property type="term" value="C:cytoplasm"/>
    <property type="evidence" value="ECO:0007669"/>
    <property type="project" value="TreeGrafter"/>
</dbReference>
<dbReference type="SUPFAM" id="SSF52058">
    <property type="entry name" value="L domain-like"/>
    <property type="match status" value="1"/>
</dbReference>
<keyword evidence="4" id="KW-1185">Reference proteome</keyword>
<gene>
    <name evidence="3" type="ORF">RN001_007786</name>
</gene>
<evidence type="ECO:0000313" key="3">
    <source>
        <dbReference type="EMBL" id="KAK4879640.1"/>
    </source>
</evidence>
<dbReference type="Pfam" id="PF00560">
    <property type="entry name" value="LRR_1"/>
    <property type="match status" value="1"/>
</dbReference>
<dbReference type="AlphaFoldDB" id="A0AAN7P3D0"/>
<dbReference type="InterPro" id="IPR001611">
    <property type="entry name" value="Leu-rich_rpt"/>
</dbReference>
<evidence type="ECO:0000256" key="2">
    <source>
        <dbReference type="ARBA" id="ARBA00022737"/>
    </source>
</evidence>
<sequence>MAVIVPNTSGHLQNQLTRSLERILEEANQSGELRLSNRKLKDFPKAYSKYNLSDTVIADLSKNRFNELPEEITEFLFLERLHCHHNAIRQIPDNISSLQCLNYLDLSRNHLTVLPKEICHLPIQ</sequence>
<proteinExistence type="predicted"/>
<reference evidence="4" key="1">
    <citation type="submission" date="2023-01" db="EMBL/GenBank/DDBJ databases">
        <title>Key to firefly adult light organ development and bioluminescence: homeobox transcription factors regulate luciferase expression and transportation to peroxisome.</title>
        <authorList>
            <person name="Fu X."/>
        </authorList>
    </citation>
    <scope>NUCLEOTIDE SEQUENCE [LARGE SCALE GENOMIC DNA]</scope>
</reference>
<dbReference type="PANTHER" id="PTHR48051">
    <property type="match status" value="1"/>
</dbReference>
<comment type="caution">
    <text evidence="3">The sequence shown here is derived from an EMBL/GenBank/DDBJ whole genome shotgun (WGS) entry which is preliminary data.</text>
</comment>
<evidence type="ECO:0000313" key="4">
    <source>
        <dbReference type="Proteomes" id="UP001353858"/>
    </source>
</evidence>
<dbReference type="EMBL" id="JARPUR010000003">
    <property type="protein sequence ID" value="KAK4879640.1"/>
    <property type="molecule type" value="Genomic_DNA"/>
</dbReference>
<evidence type="ECO:0000256" key="1">
    <source>
        <dbReference type="ARBA" id="ARBA00022614"/>
    </source>
</evidence>
<dbReference type="InterPro" id="IPR032675">
    <property type="entry name" value="LRR_dom_sf"/>
</dbReference>
<organism evidence="3 4">
    <name type="scientific">Aquatica leii</name>
    <dbReference type="NCBI Taxonomy" id="1421715"/>
    <lineage>
        <taxon>Eukaryota</taxon>
        <taxon>Metazoa</taxon>
        <taxon>Ecdysozoa</taxon>
        <taxon>Arthropoda</taxon>
        <taxon>Hexapoda</taxon>
        <taxon>Insecta</taxon>
        <taxon>Pterygota</taxon>
        <taxon>Neoptera</taxon>
        <taxon>Endopterygota</taxon>
        <taxon>Coleoptera</taxon>
        <taxon>Polyphaga</taxon>
        <taxon>Elateriformia</taxon>
        <taxon>Elateroidea</taxon>
        <taxon>Lampyridae</taxon>
        <taxon>Luciolinae</taxon>
        <taxon>Aquatica</taxon>
    </lineage>
</organism>
<name>A0AAN7P3D0_9COLE</name>
<keyword evidence="2" id="KW-0677">Repeat</keyword>
<feature type="non-terminal residue" evidence="3">
    <location>
        <position position="124"/>
    </location>
</feature>